<evidence type="ECO:0000256" key="4">
    <source>
        <dbReference type="ARBA" id="ARBA00025707"/>
    </source>
</evidence>
<dbReference type="AlphaFoldDB" id="A0A103E1V9"/>
<dbReference type="Proteomes" id="UP000062788">
    <property type="component" value="Unassembled WGS sequence"/>
</dbReference>
<accession>A0A103E1V9</accession>
<comment type="catalytic activity">
    <reaction evidence="5">
        <text>phosphoethanolamine + S-adenosyl-L-methionine = N-methylethanolamine phosphate + S-adenosyl-L-homocysteine + H(+)</text>
        <dbReference type="Rhea" id="RHEA:20365"/>
        <dbReference type="ChEBI" id="CHEBI:15378"/>
        <dbReference type="ChEBI" id="CHEBI:57781"/>
        <dbReference type="ChEBI" id="CHEBI:57856"/>
        <dbReference type="ChEBI" id="CHEBI:58190"/>
        <dbReference type="ChEBI" id="CHEBI:59789"/>
        <dbReference type="EC" id="2.1.1.103"/>
    </reaction>
    <physiologicalReaction direction="left-to-right" evidence="5">
        <dbReference type="Rhea" id="RHEA:20366"/>
    </physiologicalReaction>
</comment>
<dbReference type="GO" id="GO:0000234">
    <property type="term" value="F:phosphoethanolamine N-methyltransferase activity"/>
    <property type="evidence" value="ECO:0007669"/>
    <property type="project" value="UniProtKB-EC"/>
</dbReference>
<evidence type="ECO:0000259" key="6">
    <source>
        <dbReference type="Pfam" id="PF13649"/>
    </source>
</evidence>
<evidence type="ECO:0000256" key="2">
    <source>
        <dbReference type="ARBA" id="ARBA00022603"/>
    </source>
</evidence>
<reference evidence="7 8" key="1">
    <citation type="submission" date="2015-11" db="EMBL/GenBank/DDBJ databases">
        <title>Expanding the genomic diversity of Burkholderia species for the development of highly accurate diagnostics.</title>
        <authorList>
            <person name="Sahl J."/>
            <person name="Keim P."/>
            <person name="Wagner D."/>
        </authorList>
    </citation>
    <scope>NUCLEOTIDE SEQUENCE [LARGE SCALE GENOMIC DNA]</scope>
    <source>
        <strain evidence="7 8">TSV85</strain>
    </source>
</reference>
<evidence type="ECO:0000313" key="7">
    <source>
        <dbReference type="EMBL" id="KVE26635.1"/>
    </source>
</evidence>
<dbReference type="CDD" id="cd02440">
    <property type="entry name" value="AdoMet_MTases"/>
    <property type="match status" value="1"/>
</dbReference>
<sequence>MTVAQSAASRPNEQRVLWNGRTGRAWVDTQAVLDQMFAPLEALLVDAVRVSGARRVLDVGCGTGGTTLAVARRLGDAGSCVGIDVSVPMIVAACARAKREGARASFVCADAQTHAFAPARFDTIISRFGVMFFDDPAQAFANLRRAATDDAVLWFVAWRDPADNPFMTTAERAAAALLPDLPVRRPGAPGPFFFAEPGLIASTLKAGGWTSIDVRPLDAGCSFAEKDLADYLSRIGPVAHALKDADELTRRRVAVAVRDAFEPFVHQAEVRFTAACWLVSARAAPTSTQAQEAADGRAG</sequence>
<keyword evidence="3 7" id="KW-0808">Transferase</keyword>
<dbReference type="SUPFAM" id="SSF53335">
    <property type="entry name" value="S-adenosyl-L-methionine-dependent methyltransferases"/>
    <property type="match status" value="1"/>
</dbReference>
<name>A0A103E1V9_9BURK</name>
<dbReference type="PANTHER" id="PTHR44307:SF2">
    <property type="entry name" value="PHOSPHOETHANOLAMINE METHYLTRANSFERASE ISOFORM X1"/>
    <property type="match status" value="1"/>
</dbReference>
<evidence type="ECO:0000256" key="3">
    <source>
        <dbReference type="ARBA" id="ARBA00022679"/>
    </source>
</evidence>
<evidence type="ECO:0000256" key="1">
    <source>
        <dbReference type="ARBA" id="ARBA00005189"/>
    </source>
</evidence>
<evidence type="ECO:0000256" key="5">
    <source>
        <dbReference type="ARBA" id="ARBA00047622"/>
    </source>
</evidence>
<comment type="pathway">
    <text evidence="1">Lipid metabolism.</text>
</comment>
<dbReference type="PANTHER" id="PTHR44307">
    <property type="entry name" value="PHOSPHOETHANOLAMINE METHYLTRANSFERASE"/>
    <property type="match status" value="1"/>
</dbReference>
<dbReference type="RefSeq" id="WP_059517109.1">
    <property type="nucleotide sequence ID" value="NZ_CP013448.1"/>
</dbReference>
<dbReference type="EMBL" id="LOWA01000032">
    <property type="protein sequence ID" value="KVE26635.1"/>
    <property type="molecule type" value="Genomic_DNA"/>
</dbReference>
<dbReference type="GO" id="GO:0032259">
    <property type="term" value="P:methylation"/>
    <property type="evidence" value="ECO:0007669"/>
    <property type="project" value="UniProtKB-KW"/>
</dbReference>
<dbReference type="InterPro" id="IPR041698">
    <property type="entry name" value="Methyltransf_25"/>
</dbReference>
<proteinExistence type="predicted"/>
<dbReference type="Pfam" id="PF13649">
    <property type="entry name" value="Methyltransf_25"/>
    <property type="match status" value="1"/>
</dbReference>
<organism evidence="7 8">
    <name type="scientific">Burkholderia singularis</name>
    <dbReference type="NCBI Taxonomy" id="1503053"/>
    <lineage>
        <taxon>Bacteria</taxon>
        <taxon>Pseudomonadati</taxon>
        <taxon>Pseudomonadota</taxon>
        <taxon>Betaproteobacteria</taxon>
        <taxon>Burkholderiales</taxon>
        <taxon>Burkholderiaceae</taxon>
        <taxon>Burkholderia</taxon>
        <taxon>pseudomallei group</taxon>
    </lineage>
</organism>
<keyword evidence="8" id="KW-1185">Reference proteome</keyword>
<comment type="caution">
    <text evidence="7">The sequence shown here is derived from an EMBL/GenBank/DDBJ whole genome shotgun (WGS) entry which is preliminary data.</text>
</comment>
<comment type="pathway">
    <text evidence="4">Phospholipid metabolism.</text>
</comment>
<dbReference type="Gene3D" id="3.40.50.150">
    <property type="entry name" value="Vaccinia Virus protein VP39"/>
    <property type="match status" value="1"/>
</dbReference>
<feature type="domain" description="Methyltransferase" evidence="6">
    <location>
        <begin position="56"/>
        <end position="146"/>
    </location>
</feature>
<dbReference type="InterPro" id="IPR029063">
    <property type="entry name" value="SAM-dependent_MTases_sf"/>
</dbReference>
<keyword evidence="2 7" id="KW-0489">Methyltransferase</keyword>
<protein>
    <submittedName>
        <fullName evidence="7">SAM-dependent methyltransferase</fullName>
    </submittedName>
</protein>
<evidence type="ECO:0000313" key="8">
    <source>
        <dbReference type="Proteomes" id="UP000062788"/>
    </source>
</evidence>
<gene>
    <name evidence="7" type="ORF">WS67_13535</name>
</gene>
<dbReference type="OrthoDB" id="9777638at2"/>